<name>A0A834BL91_9CHIR</name>
<dbReference type="FunFam" id="1.20.120.730:FF:000003">
    <property type="entry name" value="Protein transport protein SEC23"/>
    <property type="match status" value="1"/>
</dbReference>
<dbReference type="SUPFAM" id="SSF82754">
    <property type="entry name" value="C-terminal, gelsolin-like domain of Sec23/24"/>
    <property type="match status" value="1"/>
</dbReference>
<feature type="domain" description="Zinc finger Sec23/Sec24-type" evidence="14">
    <location>
        <begin position="58"/>
        <end position="98"/>
    </location>
</feature>
<dbReference type="InterPro" id="IPR006896">
    <property type="entry name" value="Sec23/24_trunk_dom"/>
</dbReference>
<evidence type="ECO:0000259" key="15">
    <source>
        <dbReference type="Pfam" id="PF04811"/>
    </source>
</evidence>
<dbReference type="Gene3D" id="1.20.120.730">
    <property type="entry name" value="Sec23/Sec24 helical domain"/>
    <property type="match status" value="1"/>
</dbReference>
<dbReference type="GO" id="GO:0005829">
    <property type="term" value="C:cytosol"/>
    <property type="evidence" value="ECO:0007669"/>
    <property type="project" value="UniProtKB-SubCell"/>
</dbReference>
<dbReference type="SUPFAM" id="SSF81811">
    <property type="entry name" value="Helical domain of Sec23/24"/>
    <property type="match status" value="1"/>
</dbReference>
<dbReference type="InterPro" id="IPR029006">
    <property type="entry name" value="ADF-H/Gelsolin-like_dom_sf"/>
</dbReference>
<keyword evidence="4 12" id="KW-0963">Cytoplasm</keyword>
<keyword evidence="8 12" id="KW-0931">ER-Golgi transport</keyword>
<dbReference type="InterPro" id="IPR036175">
    <property type="entry name" value="Sec23/24_helical_dom_sf"/>
</dbReference>
<evidence type="ECO:0000256" key="9">
    <source>
        <dbReference type="ARBA" id="ARBA00022927"/>
    </source>
</evidence>
<dbReference type="SUPFAM" id="SSF53300">
    <property type="entry name" value="vWA-like"/>
    <property type="match status" value="1"/>
</dbReference>
<dbReference type="SUPFAM" id="SSF81995">
    <property type="entry name" value="beta-sandwich domain of Sec23/24"/>
    <property type="match status" value="1"/>
</dbReference>
<evidence type="ECO:0000313" key="19">
    <source>
        <dbReference type="Proteomes" id="UP000664940"/>
    </source>
</evidence>
<evidence type="ECO:0000256" key="10">
    <source>
        <dbReference type="ARBA" id="ARBA00023136"/>
    </source>
</evidence>
<gene>
    <name evidence="18" type="ORF">HJG60_016979</name>
</gene>
<evidence type="ECO:0000259" key="13">
    <source>
        <dbReference type="Pfam" id="PF00626"/>
    </source>
</evidence>
<dbReference type="GO" id="GO:0006886">
    <property type="term" value="P:intracellular protein transport"/>
    <property type="evidence" value="ECO:0007669"/>
    <property type="project" value="InterPro"/>
</dbReference>
<dbReference type="InterPro" id="IPR037364">
    <property type="entry name" value="Sec23"/>
</dbReference>
<dbReference type="InterPro" id="IPR012990">
    <property type="entry name" value="Beta-sandwich_Sec23_24"/>
</dbReference>
<dbReference type="Pfam" id="PF00626">
    <property type="entry name" value="Gelsolin"/>
    <property type="match status" value="1"/>
</dbReference>
<dbReference type="SUPFAM" id="SSF82919">
    <property type="entry name" value="Zn-finger domain of Sec23/24"/>
    <property type="match status" value="1"/>
</dbReference>
<evidence type="ECO:0000256" key="6">
    <source>
        <dbReference type="ARBA" id="ARBA00022824"/>
    </source>
</evidence>
<dbReference type="GO" id="GO:0005789">
    <property type="term" value="C:endoplasmic reticulum membrane"/>
    <property type="evidence" value="ECO:0007669"/>
    <property type="project" value="UniProtKB-SubCell"/>
</dbReference>
<dbReference type="InterPro" id="IPR037550">
    <property type="entry name" value="Sec23_C"/>
</dbReference>
<evidence type="ECO:0000259" key="16">
    <source>
        <dbReference type="Pfam" id="PF04815"/>
    </source>
</evidence>
<evidence type="ECO:0000256" key="3">
    <source>
        <dbReference type="ARBA" id="ARBA00022448"/>
    </source>
</evidence>
<dbReference type="Pfam" id="PF08033">
    <property type="entry name" value="Sec23_BS"/>
    <property type="match status" value="1"/>
</dbReference>
<dbReference type="Pfam" id="PF04810">
    <property type="entry name" value="zf-Sec23_Sec24"/>
    <property type="match status" value="1"/>
</dbReference>
<feature type="domain" description="Sec23/Sec24 helical" evidence="16">
    <location>
        <begin position="493"/>
        <end position="591"/>
    </location>
</feature>
<dbReference type="Pfam" id="PF04815">
    <property type="entry name" value="Sec23_helical"/>
    <property type="match status" value="1"/>
</dbReference>
<protein>
    <recommendedName>
        <fullName evidence="12">Protein transport protein SEC23</fullName>
    </recommendedName>
</protein>
<keyword evidence="11 12" id="KW-0968">Cytoplasmic vesicle</keyword>
<keyword evidence="5 12" id="KW-0479">Metal-binding</keyword>
<evidence type="ECO:0000256" key="8">
    <source>
        <dbReference type="ARBA" id="ARBA00022892"/>
    </source>
</evidence>
<comment type="caution">
    <text evidence="18">The sequence shown here is derived from an EMBL/GenBank/DDBJ whole genome shotgun (WGS) entry which is preliminary data.</text>
</comment>
<keyword evidence="9 12" id="KW-0653">Protein transport</keyword>
<comment type="subcellular location">
    <subcellularLocation>
        <location evidence="12">Cytoplasmic vesicle</location>
        <location evidence="12">COPII-coated vesicle membrane</location>
        <topology evidence="12">Peripheral membrane protein</topology>
        <orientation evidence="12">Cytoplasmic side</orientation>
    </subcellularLocation>
    <subcellularLocation>
        <location evidence="1 12">Endoplasmic reticulum membrane</location>
        <topology evidence="1 12">Peripheral membrane protein</topology>
        <orientation evidence="1 12">Cytoplasmic side</orientation>
    </subcellularLocation>
    <subcellularLocation>
        <location evidence="12">Cytoplasm</location>
        <location evidence="12">Cytosol</location>
    </subcellularLocation>
</comment>
<dbReference type="GO" id="GO:0030127">
    <property type="term" value="C:COPII vesicle coat"/>
    <property type="evidence" value="ECO:0007669"/>
    <property type="project" value="InterPro"/>
</dbReference>
<dbReference type="GO" id="GO:0008270">
    <property type="term" value="F:zinc ion binding"/>
    <property type="evidence" value="ECO:0007669"/>
    <property type="project" value="InterPro"/>
</dbReference>
<evidence type="ECO:0000256" key="5">
    <source>
        <dbReference type="ARBA" id="ARBA00022723"/>
    </source>
</evidence>
<feature type="domain" description="Sec23/Sec24 beta-sandwich" evidence="17">
    <location>
        <begin position="376"/>
        <end position="479"/>
    </location>
</feature>
<keyword evidence="7 12" id="KW-0862">Zinc</keyword>
<evidence type="ECO:0000256" key="7">
    <source>
        <dbReference type="ARBA" id="ARBA00022833"/>
    </source>
</evidence>
<proteinExistence type="inferred from homology"/>
<evidence type="ECO:0000313" key="18">
    <source>
        <dbReference type="EMBL" id="KAF6132759.1"/>
    </source>
</evidence>
<dbReference type="Pfam" id="PF04811">
    <property type="entry name" value="Sec23_trunk"/>
    <property type="match status" value="1"/>
</dbReference>
<accession>A0A834BL91</accession>
<dbReference type="GO" id="GO:0090110">
    <property type="term" value="P:COPII-coated vesicle cargo loading"/>
    <property type="evidence" value="ECO:0007669"/>
    <property type="project" value="TreeGrafter"/>
</dbReference>
<evidence type="ECO:0000256" key="2">
    <source>
        <dbReference type="ARBA" id="ARBA00009210"/>
    </source>
</evidence>
<sequence length="740" mass="83514">MTTYLEFIQQNEERDGVRFSWNVWPSSRLEATRMVVPVAALFTPLKERPDLPPIQYEPVLCSRTTCRAVLNPLCQVDYRAKLWACNFCYQRNQFPPTYAGISELNQPAELLPQFSSIEYVVLRGPQMPLIFLYVVDTCMEDEDLQALKESMQMSLSLLPPTALVGLITFGRMVQVHELGCEGISKSYVFRGTKDLSAKQLQEMLGLSKVPVTQATRGPQVQQPPPSNRFLQPVQKIDMNLTDLLGELQRDPWPVPQGKRPLRSSGVALSIAVGLLECIFPNTGARIMMFIGGPATQGPGMVVGDELKTPIRSWHDIEKDNAKYVKKGTKTGLLEMKCCPNLTGGYMVMGDSFNTSLFKQTFQRVFTKDMHGQFKMGFGGTLEIKTSREIKISGAIGPCVSLNSKGPCVSENEIGTGGTCQWKICGLSPTTTIAIYFEVVNQHNAPIPQGGRGAIQFVTQYQHSSGQRRIRVTTIARNWADAQTQIQNIAASFDQEAAAILMARLAIYRAETEEGPDVLRWLDRQLIRLCQKFGEYHKDDPSSFRFSETFSLYPQFMFHLRRSPFLQVFNNSPDESSYYRHHFMRQDLTQSLIMIQPILYAYSFSGPPEPVLLDSSSILADRILLMDTFFQILIYHGETIAQWRKSGYQDMPEYENFRHLLQAPVDDAQEILHSRFPMPRYIDTEHGGSQARFLLSKVNPSQTHNNMYAWGQESGAPILTDDVSLQVFMDHLKKLAVSSAA</sequence>
<dbReference type="InterPro" id="IPR007123">
    <property type="entry name" value="Gelsolin-like_dom"/>
</dbReference>
<organism evidence="18 19">
    <name type="scientific">Phyllostomus discolor</name>
    <name type="common">pale spear-nosed bat</name>
    <dbReference type="NCBI Taxonomy" id="89673"/>
    <lineage>
        <taxon>Eukaryota</taxon>
        <taxon>Metazoa</taxon>
        <taxon>Chordata</taxon>
        <taxon>Craniata</taxon>
        <taxon>Vertebrata</taxon>
        <taxon>Euteleostomi</taxon>
        <taxon>Mammalia</taxon>
        <taxon>Eutheria</taxon>
        <taxon>Laurasiatheria</taxon>
        <taxon>Chiroptera</taxon>
        <taxon>Yangochiroptera</taxon>
        <taxon>Phyllostomidae</taxon>
        <taxon>Phyllostominae</taxon>
        <taxon>Phyllostomus</taxon>
    </lineage>
</organism>
<keyword evidence="10 12" id="KW-0472">Membrane</keyword>
<reference evidence="18 19" key="1">
    <citation type="journal article" date="2020" name="Nature">
        <title>Six reference-quality genomes reveal evolution of bat adaptations.</title>
        <authorList>
            <person name="Jebb D."/>
            <person name="Huang Z."/>
            <person name="Pippel M."/>
            <person name="Hughes G.M."/>
            <person name="Lavrichenko K."/>
            <person name="Devanna P."/>
            <person name="Winkler S."/>
            <person name="Jermiin L.S."/>
            <person name="Skirmuntt E.C."/>
            <person name="Katzourakis A."/>
            <person name="Burkitt-Gray L."/>
            <person name="Ray D.A."/>
            <person name="Sullivan K.A.M."/>
            <person name="Roscito J.G."/>
            <person name="Kirilenko B.M."/>
            <person name="Davalos L.M."/>
            <person name="Corthals A.P."/>
            <person name="Power M.L."/>
            <person name="Jones G."/>
            <person name="Ransome R.D."/>
            <person name="Dechmann D.K.N."/>
            <person name="Locatelli A.G."/>
            <person name="Puechmaille S.J."/>
            <person name="Fedrigo O."/>
            <person name="Jarvis E.D."/>
            <person name="Hiller M."/>
            <person name="Vernes S.C."/>
            <person name="Myers E.W."/>
            <person name="Teeling E.C."/>
        </authorList>
    </citation>
    <scope>NUCLEOTIDE SEQUENCE [LARGE SCALE GENOMIC DNA]</scope>
    <source>
        <strain evidence="18">Bat1K_MPI-CBG_1</strain>
    </source>
</reference>
<dbReference type="PANTHER" id="PTHR11141:SF7">
    <property type="entry name" value="PROTEIN TRANSPORT PROTEIN SEC23A"/>
    <property type="match status" value="1"/>
</dbReference>
<dbReference type="Proteomes" id="UP000664940">
    <property type="component" value="Unassembled WGS sequence"/>
</dbReference>
<dbReference type="AlphaFoldDB" id="A0A834BL91"/>
<evidence type="ECO:0000259" key="17">
    <source>
        <dbReference type="Pfam" id="PF08033"/>
    </source>
</evidence>
<dbReference type="PANTHER" id="PTHR11141">
    <property type="entry name" value="PROTEIN TRANSPORT PROTEIN SEC23"/>
    <property type="match status" value="1"/>
</dbReference>
<comment type="function">
    <text evidence="12">Component of the coat protein complex II (COPII) which promotes the formation of transport vesicles from the endoplasmic reticulum (ER). The coat has two main functions, the physical deformation of the endoplasmic reticulum membrane into vesicles and the selection of cargo molecules.</text>
</comment>
<feature type="domain" description="Sec23/Sec24 trunk" evidence="15">
    <location>
        <begin position="126"/>
        <end position="329"/>
    </location>
</feature>
<dbReference type="FunFam" id="3.40.50.410:FF:000043">
    <property type="entry name" value="Protein transport protein SEC23"/>
    <property type="match status" value="1"/>
</dbReference>
<dbReference type="CDD" id="cd11287">
    <property type="entry name" value="Sec23_C"/>
    <property type="match status" value="1"/>
</dbReference>
<dbReference type="InterPro" id="IPR036180">
    <property type="entry name" value="Gelsolin-like_dom_sf"/>
</dbReference>
<evidence type="ECO:0000259" key="14">
    <source>
        <dbReference type="Pfam" id="PF04810"/>
    </source>
</evidence>
<dbReference type="FunFam" id="2.60.40.1670:FF:000006">
    <property type="entry name" value="Protein transport protein SEC23"/>
    <property type="match status" value="1"/>
</dbReference>
<evidence type="ECO:0000256" key="4">
    <source>
        <dbReference type="ARBA" id="ARBA00022490"/>
    </source>
</evidence>
<dbReference type="FunFam" id="3.40.20.10:FF:000003">
    <property type="entry name" value="Protein transport protein SEC23"/>
    <property type="match status" value="1"/>
</dbReference>
<evidence type="ECO:0000256" key="1">
    <source>
        <dbReference type="ARBA" id="ARBA00004397"/>
    </source>
</evidence>
<dbReference type="GO" id="GO:0070971">
    <property type="term" value="C:endoplasmic reticulum exit site"/>
    <property type="evidence" value="ECO:0007669"/>
    <property type="project" value="TreeGrafter"/>
</dbReference>
<comment type="similarity">
    <text evidence="2 12">Belongs to the SEC23/SEC24 family. SEC23 subfamily.</text>
</comment>
<evidence type="ECO:0000256" key="12">
    <source>
        <dbReference type="RuleBase" id="RU365030"/>
    </source>
</evidence>
<evidence type="ECO:0000256" key="11">
    <source>
        <dbReference type="ARBA" id="ARBA00023329"/>
    </source>
</evidence>
<keyword evidence="6 12" id="KW-0256">Endoplasmic reticulum</keyword>
<dbReference type="InterPro" id="IPR036465">
    <property type="entry name" value="vWFA_dom_sf"/>
</dbReference>
<dbReference type="InterPro" id="IPR006895">
    <property type="entry name" value="Znf_Sec23_Sec24"/>
</dbReference>
<dbReference type="GO" id="GO:0005096">
    <property type="term" value="F:GTPase activator activity"/>
    <property type="evidence" value="ECO:0007669"/>
    <property type="project" value="TreeGrafter"/>
</dbReference>
<dbReference type="Gene3D" id="3.40.50.410">
    <property type="entry name" value="von Willebrand factor, type A domain"/>
    <property type="match status" value="1"/>
</dbReference>
<dbReference type="InterPro" id="IPR036174">
    <property type="entry name" value="Znf_Sec23_Sec24_sf"/>
</dbReference>
<dbReference type="InterPro" id="IPR006900">
    <property type="entry name" value="Sec23/24_helical_dom"/>
</dbReference>
<dbReference type="Gene3D" id="3.40.20.10">
    <property type="entry name" value="Severin"/>
    <property type="match status" value="1"/>
</dbReference>
<keyword evidence="3 12" id="KW-0813">Transport</keyword>
<feature type="domain" description="Gelsolin-like" evidence="13">
    <location>
        <begin position="607"/>
        <end position="693"/>
    </location>
</feature>
<dbReference type="EMBL" id="JABVXQ010000001">
    <property type="protein sequence ID" value="KAF6132759.1"/>
    <property type="molecule type" value="Genomic_DNA"/>
</dbReference>
<dbReference type="Gene3D" id="2.60.40.1670">
    <property type="entry name" value="beta-sandwich domain of Sec23/24"/>
    <property type="match status" value="2"/>
</dbReference>